<sequence>MTGSLEGMLINNWTVKIDKAAVIEKIALVKPTKDDLPVWVCSHQMMIMPKRELDKSMVARDNR</sequence>
<accession>A0A0R1NP81</accession>
<proteinExistence type="predicted"/>
<dbReference type="eggNOG" id="ENOG5030BG9">
    <property type="taxonomic scope" value="Bacteria"/>
</dbReference>
<organism evidence="1 2">
    <name type="scientific">Lactobacillus gallinarum DSM 10532 = JCM 2011</name>
    <dbReference type="NCBI Taxonomy" id="1423748"/>
    <lineage>
        <taxon>Bacteria</taxon>
        <taxon>Bacillati</taxon>
        <taxon>Bacillota</taxon>
        <taxon>Bacilli</taxon>
        <taxon>Lactobacillales</taxon>
        <taxon>Lactobacillaceae</taxon>
        <taxon>Lactobacillus</taxon>
    </lineage>
</organism>
<gene>
    <name evidence="1" type="ORF">FC37_GL001065</name>
</gene>
<dbReference type="AlphaFoldDB" id="A0A0R1NP81"/>
<dbReference type="Proteomes" id="UP000051311">
    <property type="component" value="Unassembled WGS sequence"/>
</dbReference>
<evidence type="ECO:0000313" key="1">
    <source>
        <dbReference type="EMBL" id="KRL22206.1"/>
    </source>
</evidence>
<comment type="caution">
    <text evidence="1">The sequence shown here is derived from an EMBL/GenBank/DDBJ whole genome shotgun (WGS) entry which is preliminary data.</text>
</comment>
<dbReference type="EMBL" id="AZEL01000039">
    <property type="protein sequence ID" value="KRL22206.1"/>
    <property type="molecule type" value="Genomic_DNA"/>
</dbReference>
<evidence type="ECO:0000313" key="2">
    <source>
        <dbReference type="Proteomes" id="UP000051311"/>
    </source>
</evidence>
<dbReference type="RefSeq" id="WP_013641887.1">
    <property type="nucleotide sequence ID" value="NZ_AZEL01000039.1"/>
</dbReference>
<dbReference type="PATRIC" id="fig|1423748.3.peg.1120"/>
<protein>
    <submittedName>
        <fullName evidence="1">Uncharacterized protein</fullName>
    </submittedName>
</protein>
<name>A0A0R1NP81_9LACO</name>
<reference evidence="1 2" key="1">
    <citation type="journal article" date="2015" name="Genome Announc.">
        <title>Expanding the biotechnology potential of lactobacilli through comparative genomics of 213 strains and associated genera.</title>
        <authorList>
            <person name="Sun Z."/>
            <person name="Harris H.M."/>
            <person name="McCann A."/>
            <person name="Guo C."/>
            <person name="Argimon S."/>
            <person name="Zhang W."/>
            <person name="Yang X."/>
            <person name="Jeffery I.B."/>
            <person name="Cooney J.C."/>
            <person name="Kagawa T.F."/>
            <person name="Liu W."/>
            <person name="Song Y."/>
            <person name="Salvetti E."/>
            <person name="Wrobel A."/>
            <person name="Rasinkangas P."/>
            <person name="Parkhill J."/>
            <person name="Rea M.C."/>
            <person name="O'Sullivan O."/>
            <person name="Ritari J."/>
            <person name="Douillard F.P."/>
            <person name="Paul Ross R."/>
            <person name="Yang R."/>
            <person name="Briner A.E."/>
            <person name="Felis G.E."/>
            <person name="de Vos W.M."/>
            <person name="Barrangou R."/>
            <person name="Klaenhammer T.R."/>
            <person name="Caufield P.W."/>
            <person name="Cui Y."/>
            <person name="Zhang H."/>
            <person name="O'Toole P.W."/>
        </authorList>
    </citation>
    <scope>NUCLEOTIDE SEQUENCE [LARGE SCALE GENOMIC DNA]</scope>
    <source>
        <strain evidence="1 2">DSM 10532</strain>
    </source>
</reference>